<keyword evidence="4" id="KW-0493">Microtubule</keyword>
<comment type="similarity">
    <text evidence="2">Belongs to the CLASP family.</text>
</comment>
<reference evidence="8" key="1">
    <citation type="journal article" date="2018" name="Nat. Microbiol.">
        <title>Leveraging single-cell genomics to expand the fungal tree of life.</title>
        <authorList>
            <person name="Ahrendt S.R."/>
            <person name="Quandt C.A."/>
            <person name="Ciobanu D."/>
            <person name="Clum A."/>
            <person name="Salamov A."/>
            <person name="Andreopoulos B."/>
            <person name="Cheng J.F."/>
            <person name="Woyke T."/>
            <person name="Pelin A."/>
            <person name="Henrissat B."/>
            <person name="Reynolds N.K."/>
            <person name="Benny G.L."/>
            <person name="Smith M.E."/>
            <person name="James T.Y."/>
            <person name="Grigoriev I.V."/>
        </authorList>
    </citation>
    <scope>NUCLEOTIDE SEQUENCE [LARGE SCALE GENOMIC DNA]</scope>
</reference>
<evidence type="ECO:0000256" key="2">
    <source>
        <dbReference type="ARBA" id="ARBA00009549"/>
    </source>
</evidence>
<dbReference type="GO" id="GO:0051301">
    <property type="term" value="P:cell division"/>
    <property type="evidence" value="ECO:0007669"/>
    <property type="project" value="UniProtKB-KW"/>
</dbReference>
<name>A0A4P9Y6W4_9FUNG</name>
<dbReference type="Gene3D" id="1.25.10.10">
    <property type="entry name" value="Leucine-rich Repeat Variant"/>
    <property type="match status" value="1"/>
</dbReference>
<dbReference type="AlphaFoldDB" id="A0A4P9Y6W4"/>
<evidence type="ECO:0000313" key="7">
    <source>
        <dbReference type="EMBL" id="RKP14856.1"/>
    </source>
</evidence>
<keyword evidence="5" id="KW-0131">Cell cycle</keyword>
<keyword evidence="8" id="KW-1185">Reference proteome</keyword>
<dbReference type="GO" id="GO:1990023">
    <property type="term" value="C:mitotic spindle midzone"/>
    <property type="evidence" value="ECO:0007669"/>
    <property type="project" value="TreeGrafter"/>
</dbReference>
<dbReference type="OrthoDB" id="4699125at2759"/>
<dbReference type="InterPro" id="IPR024395">
    <property type="entry name" value="CLASP_N_dom"/>
</dbReference>
<protein>
    <submittedName>
        <fullName evidence="7">Clasp N-terminal domain-containing protein</fullName>
    </submittedName>
</protein>
<keyword evidence="5" id="KW-0498">Mitosis</keyword>
<sequence>TERSRLSGTTMDLVAVMGKSLGGEGFSPYVEPLGGAVMRLCGRTNRVFSSRAQKTLIGLLQDTQLPSFLPLLCDGLKEKSKLMRLGVAEPLRIGMEIWSKGEVERDVVVLEDVLVHGVQDPAPDVRVKCRATFTLYAAMFPDRQERYVIANKKGVRARLFKRTNE</sequence>
<keyword evidence="3" id="KW-0132">Cell division</keyword>
<dbReference type="GO" id="GO:0005876">
    <property type="term" value="C:spindle microtubule"/>
    <property type="evidence" value="ECO:0007669"/>
    <property type="project" value="TreeGrafter"/>
</dbReference>
<feature type="non-terminal residue" evidence="7">
    <location>
        <position position="1"/>
    </location>
</feature>
<evidence type="ECO:0000259" key="6">
    <source>
        <dbReference type="Pfam" id="PF12348"/>
    </source>
</evidence>
<dbReference type="InterPro" id="IPR011989">
    <property type="entry name" value="ARM-like"/>
</dbReference>
<dbReference type="PANTHER" id="PTHR21567">
    <property type="entry name" value="CLASP"/>
    <property type="match status" value="1"/>
</dbReference>
<dbReference type="EMBL" id="KZ987783">
    <property type="protein sequence ID" value="RKP14856.1"/>
    <property type="molecule type" value="Genomic_DNA"/>
</dbReference>
<dbReference type="SUPFAM" id="SSF48371">
    <property type="entry name" value="ARM repeat"/>
    <property type="match status" value="1"/>
</dbReference>
<evidence type="ECO:0000256" key="1">
    <source>
        <dbReference type="ARBA" id="ARBA00004186"/>
    </source>
</evidence>
<evidence type="ECO:0000313" key="8">
    <source>
        <dbReference type="Proteomes" id="UP000267251"/>
    </source>
</evidence>
<dbReference type="GO" id="GO:0005815">
    <property type="term" value="C:microtubule organizing center"/>
    <property type="evidence" value="ECO:0007669"/>
    <property type="project" value="TreeGrafter"/>
</dbReference>
<organism evidence="7 8">
    <name type="scientific">Piptocephalis cylindrospora</name>
    <dbReference type="NCBI Taxonomy" id="1907219"/>
    <lineage>
        <taxon>Eukaryota</taxon>
        <taxon>Fungi</taxon>
        <taxon>Fungi incertae sedis</taxon>
        <taxon>Zoopagomycota</taxon>
        <taxon>Zoopagomycotina</taxon>
        <taxon>Zoopagomycetes</taxon>
        <taxon>Zoopagales</taxon>
        <taxon>Piptocephalidaceae</taxon>
        <taxon>Piptocephalis</taxon>
    </lineage>
</organism>
<evidence type="ECO:0000256" key="5">
    <source>
        <dbReference type="ARBA" id="ARBA00022776"/>
    </source>
</evidence>
<proteinExistence type="inferred from homology"/>
<dbReference type="PANTHER" id="PTHR21567:SF9">
    <property type="entry name" value="CLIP-ASSOCIATING PROTEIN"/>
    <property type="match status" value="1"/>
</dbReference>
<comment type="subcellular location">
    <subcellularLocation>
        <location evidence="1">Cytoplasm</location>
        <location evidence="1">Cytoskeleton</location>
        <location evidence="1">Spindle</location>
    </subcellularLocation>
</comment>
<dbReference type="InterPro" id="IPR016024">
    <property type="entry name" value="ARM-type_fold"/>
</dbReference>
<evidence type="ECO:0000256" key="4">
    <source>
        <dbReference type="ARBA" id="ARBA00022701"/>
    </source>
</evidence>
<evidence type="ECO:0000256" key="3">
    <source>
        <dbReference type="ARBA" id="ARBA00022618"/>
    </source>
</evidence>
<dbReference type="GO" id="GO:0090307">
    <property type="term" value="P:mitotic spindle assembly"/>
    <property type="evidence" value="ECO:0007669"/>
    <property type="project" value="TreeGrafter"/>
</dbReference>
<accession>A0A4P9Y6W4</accession>
<dbReference type="Pfam" id="PF12348">
    <property type="entry name" value="CLASP_N"/>
    <property type="match status" value="1"/>
</dbReference>
<feature type="domain" description="CLASP N-terminal" evidence="6">
    <location>
        <begin position="3"/>
        <end position="148"/>
    </location>
</feature>
<dbReference type="Proteomes" id="UP000267251">
    <property type="component" value="Unassembled WGS sequence"/>
</dbReference>
<dbReference type="GO" id="GO:0005881">
    <property type="term" value="C:cytoplasmic microtubule"/>
    <property type="evidence" value="ECO:0007669"/>
    <property type="project" value="TreeGrafter"/>
</dbReference>
<gene>
    <name evidence="7" type="ORF">BJ684DRAFT_7925</name>
</gene>
<dbReference type="GO" id="GO:0008017">
    <property type="term" value="F:microtubule binding"/>
    <property type="evidence" value="ECO:0007669"/>
    <property type="project" value="TreeGrafter"/>
</dbReference>